<gene>
    <name evidence="7" type="ORF">IAA89_02300</name>
</gene>
<dbReference type="PROSITE" id="PS50206">
    <property type="entry name" value="RHODANESE_3"/>
    <property type="match status" value="1"/>
</dbReference>
<dbReference type="InterPro" id="IPR036873">
    <property type="entry name" value="Rhodanese-like_dom_sf"/>
</dbReference>
<dbReference type="Gene3D" id="3.40.250.10">
    <property type="entry name" value="Rhodanese-like domain"/>
    <property type="match status" value="1"/>
</dbReference>
<dbReference type="InterPro" id="IPR023753">
    <property type="entry name" value="FAD/NAD-binding_dom"/>
</dbReference>
<dbReference type="Gene3D" id="3.50.50.60">
    <property type="entry name" value="FAD/NAD(P)-binding domain"/>
    <property type="match status" value="2"/>
</dbReference>
<evidence type="ECO:0000256" key="3">
    <source>
        <dbReference type="ARBA" id="ARBA00022630"/>
    </source>
</evidence>
<evidence type="ECO:0000313" key="8">
    <source>
        <dbReference type="Proteomes" id="UP000823614"/>
    </source>
</evidence>
<organism evidence="7 8">
    <name type="scientific">Candidatus Gallilactobacillus intestinavium</name>
    <dbReference type="NCBI Taxonomy" id="2840838"/>
    <lineage>
        <taxon>Bacteria</taxon>
        <taxon>Bacillati</taxon>
        <taxon>Bacillota</taxon>
        <taxon>Bacilli</taxon>
        <taxon>Lactobacillales</taxon>
        <taxon>Lactobacillaceae</taxon>
        <taxon>Lactobacillaceae incertae sedis</taxon>
        <taxon>Candidatus Gallilactobacillus</taxon>
    </lineage>
</organism>
<dbReference type="SUPFAM" id="SSF52821">
    <property type="entry name" value="Rhodanese/Cell cycle control phosphatase"/>
    <property type="match status" value="1"/>
</dbReference>
<evidence type="ECO:0000256" key="5">
    <source>
        <dbReference type="ARBA" id="ARBA00023097"/>
    </source>
</evidence>
<dbReference type="InterPro" id="IPR050260">
    <property type="entry name" value="FAD-bd_OxRdtase"/>
</dbReference>
<evidence type="ECO:0000313" key="7">
    <source>
        <dbReference type="EMBL" id="MBO8441260.1"/>
    </source>
</evidence>
<dbReference type="GO" id="GO:0016491">
    <property type="term" value="F:oxidoreductase activity"/>
    <property type="evidence" value="ECO:0007669"/>
    <property type="project" value="InterPro"/>
</dbReference>
<sequence>MKEHKKIIVVGGVAGGASVAARARRLDEDAEITMFEKGPDVSFSNCSLPYYLGNVIKDVNKVLVMSAEDLRNQDAIDVQPNSEVVDIDPDEQVVTVKRVLTGKLEKFDYDYLFLSPGANPILPKNIKGIDRDNVFTLRNVVDVKKIHNYLTTNKISDVAVIGGGFIGLEVAENLRNRGYNISLIEAADHILGTLDEEMAQIVQKQLYDHKVNLVLNDGLSEIKDDKIILGSGKSVKAQAVIMAIGVSPDVKLAEKIGIKLGITGAIKVDEHYETNVKNIYAVGDAIEVTNALTHKPTRLALAWPAQMEARRAADHIYGRQINASGVYGCSSIHVFDTNVASVGLTEEKCNQEGIPYDTITVVVPYKVGIMPDNADITIKIIFSKPEGILLGGQAIGNAGVDRYIDVLVTMMKYHGTVYDLANQELCYSPWFSTAKNGLNMAGLAATNLLNGEYKHVSVKDVRKLSEQDAFIIDCRERFEYEEHGHLKKSVNIPLSEFRDRLDEIPHDKPVYIHCLSGQRSYFMVRALENLGYDQVYNIDGSYLGICQYEYFRDQTENRSPIVTKYRFELLH</sequence>
<comment type="caution">
    <text evidence="7">The sequence shown here is derived from an EMBL/GenBank/DDBJ whole genome shotgun (WGS) entry which is preliminary data.</text>
</comment>
<dbReference type="Pfam" id="PF00581">
    <property type="entry name" value="Rhodanese"/>
    <property type="match status" value="1"/>
</dbReference>
<evidence type="ECO:0000256" key="4">
    <source>
        <dbReference type="ARBA" id="ARBA00022827"/>
    </source>
</evidence>
<dbReference type="SUPFAM" id="SSF55424">
    <property type="entry name" value="FAD/NAD-linked reductases, dimerisation (C-terminal) domain"/>
    <property type="match status" value="1"/>
</dbReference>
<dbReference type="PRINTS" id="PR00368">
    <property type="entry name" value="FADPNR"/>
</dbReference>
<dbReference type="Pfam" id="PF07992">
    <property type="entry name" value="Pyr_redox_2"/>
    <property type="match status" value="1"/>
</dbReference>
<reference evidence="7" key="1">
    <citation type="submission" date="2020-10" db="EMBL/GenBank/DDBJ databases">
        <authorList>
            <person name="Gilroy R."/>
        </authorList>
    </citation>
    <scope>NUCLEOTIDE SEQUENCE</scope>
    <source>
        <strain evidence="7">C6-149</strain>
    </source>
</reference>
<dbReference type="SMART" id="SM00450">
    <property type="entry name" value="RHOD"/>
    <property type="match status" value="1"/>
</dbReference>
<comment type="similarity">
    <text evidence="2">Belongs to the class-III pyridine nucleotide-disulfide oxidoreductase family.</text>
</comment>
<evidence type="ECO:0000256" key="1">
    <source>
        <dbReference type="ARBA" id="ARBA00001974"/>
    </source>
</evidence>
<keyword evidence="5" id="KW-0558">Oxidation</keyword>
<dbReference type="PANTHER" id="PTHR43429">
    <property type="entry name" value="PYRIDINE NUCLEOTIDE-DISULFIDE OXIDOREDUCTASE DOMAIN-CONTAINING"/>
    <property type="match status" value="1"/>
</dbReference>
<dbReference type="InterPro" id="IPR036188">
    <property type="entry name" value="FAD/NAD-bd_sf"/>
</dbReference>
<protein>
    <submittedName>
        <fullName evidence="7">FAD-dependent oxidoreductase</fullName>
    </submittedName>
</protein>
<evidence type="ECO:0000259" key="6">
    <source>
        <dbReference type="PROSITE" id="PS50206"/>
    </source>
</evidence>
<accession>A0A9D9E7S1</accession>
<dbReference type="Pfam" id="PF02852">
    <property type="entry name" value="Pyr_redox_dim"/>
    <property type="match status" value="1"/>
</dbReference>
<dbReference type="InterPro" id="IPR001763">
    <property type="entry name" value="Rhodanese-like_dom"/>
</dbReference>
<name>A0A9D9E7S1_9LACO</name>
<dbReference type="PRINTS" id="PR00411">
    <property type="entry name" value="PNDRDTASEI"/>
</dbReference>
<dbReference type="SUPFAM" id="SSF51905">
    <property type="entry name" value="FAD/NAD(P)-binding domain"/>
    <property type="match status" value="2"/>
</dbReference>
<proteinExistence type="inferred from homology"/>
<reference evidence="7" key="2">
    <citation type="journal article" date="2021" name="PeerJ">
        <title>Extensive microbial diversity within the chicken gut microbiome revealed by metagenomics and culture.</title>
        <authorList>
            <person name="Gilroy R."/>
            <person name="Ravi A."/>
            <person name="Getino M."/>
            <person name="Pursley I."/>
            <person name="Horton D.L."/>
            <person name="Alikhan N.F."/>
            <person name="Baker D."/>
            <person name="Gharbi K."/>
            <person name="Hall N."/>
            <person name="Watson M."/>
            <person name="Adriaenssens E.M."/>
            <person name="Foster-Nyarko E."/>
            <person name="Jarju S."/>
            <person name="Secka A."/>
            <person name="Antonio M."/>
            <person name="Oren A."/>
            <person name="Chaudhuri R.R."/>
            <person name="La Ragione R."/>
            <person name="Hildebrand F."/>
            <person name="Pallen M.J."/>
        </authorList>
    </citation>
    <scope>NUCLEOTIDE SEQUENCE</scope>
    <source>
        <strain evidence="7">C6-149</strain>
    </source>
</reference>
<feature type="domain" description="Rhodanese" evidence="6">
    <location>
        <begin position="465"/>
        <end position="547"/>
    </location>
</feature>
<dbReference type="EMBL" id="JADIMP010000044">
    <property type="protein sequence ID" value="MBO8441260.1"/>
    <property type="molecule type" value="Genomic_DNA"/>
</dbReference>
<dbReference type="Proteomes" id="UP000823614">
    <property type="component" value="Unassembled WGS sequence"/>
</dbReference>
<comment type="cofactor">
    <cofactor evidence="1">
        <name>FAD</name>
        <dbReference type="ChEBI" id="CHEBI:57692"/>
    </cofactor>
</comment>
<dbReference type="AlphaFoldDB" id="A0A9D9E7S1"/>
<dbReference type="CDD" id="cd00158">
    <property type="entry name" value="RHOD"/>
    <property type="match status" value="1"/>
</dbReference>
<keyword evidence="4" id="KW-0274">FAD</keyword>
<dbReference type="PANTHER" id="PTHR43429:SF3">
    <property type="entry name" value="NITRITE REDUCTASE [NAD(P)H]"/>
    <property type="match status" value="1"/>
</dbReference>
<dbReference type="InterPro" id="IPR016156">
    <property type="entry name" value="FAD/NAD-linked_Rdtase_dimer_sf"/>
</dbReference>
<keyword evidence="3" id="KW-0285">Flavoprotein</keyword>
<evidence type="ECO:0000256" key="2">
    <source>
        <dbReference type="ARBA" id="ARBA00009130"/>
    </source>
</evidence>
<dbReference type="InterPro" id="IPR004099">
    <property type="entry name" value="Pyr_nucl-diS_OxRdtase_dimer"/>
</dbReference>